<dbReference type="AlphaFoldDB" id="A0A1S9UIX4"/>
<accession>A0A1S9UIX4</accession>
<reference evidence="2 3" key="1">
    <citation type="submission" date="2017-01" db="EMBL/GenBank/DDBJ databases">
        <title>Bacillus cereus isolates.</title>
        <authorList>
            <person name="Beno S.M."/>
        </authorList>
    </citation>
    <scope>NUCLEOTIDE SEQUENCE [LARGE SCALE GENOMIC DNA]</scope>
    <source>
        <strain evidence="2 3">FSL M7-1219</strain>
    </source>
</reference>
<dbReference type="Pfam" id="PF14470">
    <property type="entry name" value="bPH_3"/>
    <property type="match status" value="1"/>
</dbReference>
<dbReference type="EMBL" id="MUAL01000048">
    <property type="protein sequence ID" value="OOR22128.1"/>
    <property type="molecule type" value="Genomic_DNA"/>
</dbReference>
<feature type="domain" description="YokE-like PH" evidence="1">
    <location>
        <begin position="51"/>
        <end position="156"/>
    </location>
</feature>
<protein>
    <recommendedName>
        <fullName evidence="1">YokE-like PH domain-containing protein</fullName>
    </recommendedName>
</protein>
<name>A0A1S9UIX4_BACCE</name>
<dbReference type="Proteomes" id="UP000191124">
    <property type="component" value="Unassembled WGS sequence"/>
</dbReference>
<evidence type="ECO:0000313" key="2">
    <source>
        <dbReference type="EMBL" id="OOR22128.1"/>
    </source>
</evidence>
<comment type="caution">
    <text evidence="2">The sequence shown here is derived from an EMBL/GenBank/DDBJ whole genome shotgun (WGS) entry which is preliminary data.</text>
</comment>
<sequence length="160" mass="18422">MANPKYTKVDERFGVIEYPVTLNEMIDISKEFPKTERKFYQYAFDALKKVMKSQEAIYCFEVAHPKLTKNGFIVVGEHNLYLVMMKGGLFGGAEAEVVKYKDIKEVDFDIIEGAFGISLMNTGIIYLEIKKMFGTKKRTIRNIPDYNVDSVLQAIRNKLK</sequence>
<evidence type="ECO:0000313" key="3">
    <source>
        <dbReference type="Proteomes" id="UP000191124"/>
    </source>
</evidence>
<organism evidence="2 3">
    <name type="scientific">Bacillus cereus</name>
    <dbReference type="NCBI Taxonomy" id="1396"/>
    <lineage>
        <taxon>Bacteria</taxon>
        <taxon>Bacillati</taxon>
        <taxon>Bacillota</taxon>
        <taxon>Bacilli</taxon>
        <taxon>Bacillales</taxon>
        <taxon>Bacillaceae</taxon>
        <taxon>Bacillus</taxon>
        <taxon>Bacillus cereus group</taxon>
    </lineage>
</organism>
<gene>
    <name evidence="2" type="ORF">BW892_20215</name>
</gene>
<dbReference type="InterPro" id="IPR039519">
    <property type="entry name" value="YokE-like_PH"/>
</dbReference>
<proteinExistence type="predicted"/>
<evidence type="ECO:0000259" key="1">
    <source>
        <dbReference type="Pfam" id="PF14470"/>
    </source>
</evidence>
<dbReference type="RefSeq" id="WP_002143383.1">
    <property type="nucleotide sequence ID" value="NZ_MUAL01000048.1"/>
</dbReference>